<dbReference type="InterPro" id="IPR037185">
    <property type="entry name" value="EmrE-like"/>
</dbReference>
<comment type="similarity">
    <text evidence="2">Belongs to the EamA transporter family.</text>
</comment>
<evidence type="ECO:0000256" key="9">
    <source>
        <dbReference type="SAM" id="Phobius"/>
    </source>
</evidence>
<keyword evidence="5 9" id="KW-0812">Transmembrane</keyword>
<dbReference type="SUPFAM" id="SSF103481">
    <property type="entry name" value="Multidrug resistance efflux transporter EmrE"/>
    <property type="match status" value="2"/>
</dbReference>
<evidence type="ECO:0000313" key="11">
    <source>
        <dbReference type="EMBL" id="GAA3575615.1"/>
    </source>
</evidence>
<feature type="domain" description="EamA" evidence="10">
    <location>
        <begin position="42"/>
        <end position="177"/>
    </location>
</feature>
<comment type="caution">
    <text evidence="11">The sequence shown here is derived from an EMBL/GenBank/DDBJ whole genome shotgun (WGS) entry which is preliminary data.</text>
</comment>
<feature type="transmembrane region" description="Helical" evidence="9">
    <location>
        <begin position="301"/>
        <end position="322"/>
    </location>
</feature>
<dbReference type="InterPro" id="IPR004626">
    <property type="entry name" value="RarD"/>
</dbReference>
<dbReference type="Pfam" id="PF00892">
    <property type="entry name" value="EamA"/>
    <property type="match status" value="1"/>
</dbReference>
<keyword evidence="12" id="KW-1185">Reference proteome</keyword>
<accession>A0ABP6Y5B1</accession>
<feature type="transmembrane region" description="Helical" evidence="9">
    <location>
        <begin position="43"/>
        <end position="61"/>
    </location>
</feature>
<evidence type="ECO:0000256" key="3">
    <source>
        <dbReference type="ARBA" id="ARBA00022448"/>
    </source>
</evidence>
<keyword evidence="6 9" id="KW-1133">Transmembrane helix</keyword>
<protein>
    <submittedName>
        <fullName evidence="11">EamA family transporter RarD</fullName>
    </submittedName>
</protein>
<evidence type="ECO:0000259" key="10">
    <source>
        <dbReference type="Pfam" id="PF00892"/>
    </source>
</evidence>
<dbReference type="PANTHER" id="PTHR22911">
    <property type="entry name" value="ACYL-MALONYL CONDENSING ENZYME-RELATED"/>
    <property type="match status" value="1"/>
</dbReference>
<feature type="transmembrane region" description="Helical" evidence="9">
    <location>
        <begin position="161"/>
        <end position="177"/>
    </location>
</feature>
<keyword evidence="3" id="KW-0813">Transport</keyword>
<feature type="transmembrane region" description="Helical" evidence="9">
    <location>
        <begin position="242"/>
        <end position="263"/>
    </location>
</feature>
<feature type="transmembrane region" description="Helical" evidence="9">
    <location>
        <begin position="105"/>
        <end position="125"/>
    </location>
</feature>
<evidence type="ECO:0000313" key="12">
    <source>
        <dbReference type="Proteomes" id="UP001500767"/>
    </source>
</evidence>
<dbReference type="PANTHER" id="PTHR22911:SF137">
    <property type="entry name" value="SOLUTE CARRIER FAMILY 35 MEMBER G2-RELATED"/>
    <property type="match status" value="1"/>
</dbReference>
<evidence type="ECO:0000256" key="7">
    <source>
        <dbReference type="ARBA" id="ARBA00023136"/>
    </source>
</evidence>
<feature type="transmembrane region" description="Helical" evidence="9">
    <location>
        <begin position="183"/>
        <end position="200"/>
    </location>
</feature>
<feature type="compositionally biased region" description="Pro residues" evidence="8">
    <location>
        <begin position="19"/>
        <end position="33"/>
    </location>
</feature>
<name>A0ABP6Y5B1_9ACTN</name>
<evidence type="ECO:0000256" key="2">
    <source>
        <dbReference type="ARBA" id="ARBA00007362"/>
    </source>
</evidence>
<dbReference type="InterPro" id="IPR000620">
    <property type="entry name" value="EamA_dom"/>
</dbReference>
<sequence>MDDGRPGVGETYAAWVPLAPDPSPSSSPAGPPPADRRTRERRGIGYGLAAYGMWGAVPLFWPLVARAGSLEILAHRIVWSFLISVVLVVVSVRQGFWTRMARRRTLLLLGSAAAIVSVNWGVYIWSVNHGHVVETALGYYINPILSILLGVVVLHERLSPMQWVSVGLAAVAVAVLTVDYGTLPWIALVLAVSFTAYGFIKNRLGAGAVDSLAVESALLTPFALVYLGWLELTGRASFGHEGWGLSLLLVSTGLITLVPLLFFASAATRLPLSTLGLLQYLAPTLQFVLGISYFGESMSPGRWVGFGLVWLALVIMTTDGLLRARRNRAGVRGADVEPAAV</sequence>
<dbReference type="NCBIfam" id="TIGR00688">
    <property type="entry name" value="rarD"/>
    <property type="match status" value="1"/>
</dbReference>
<comment type="subcellular location">
    <subcellularLocation>
        <location evidence="1">Cell membrane</location>
        <topology evidence="1">Multi-pass membrane protein</topology>
    </subcellularLocation>
</comment>
<feature type="region of interest" description="Disordered" evidence="8">
    <location>
        <begin position="15"/>
        <end position="39"/>
    </location>
</feature>
<feature type="transmembrane region" description="Helical" evidence="9">
    <location>
        <begin position="137"/>
        <end position="154"/>
    </location>
</feature>
<feature type="transmembrane region" description="Helical" evidence="9">
    <location>
        <begin position="275"/>
        <end position="295"/>
    </location>
</feature>
<keyword evidence="4" id="KW-1003">Cell membrane</keyword>
<feature type="transmembrane region" description="Helical" evidence="9">
    <location>
        <begin position="212"/>
        <end position="230"/>
    </location>
</feature>
<dbReference type="EMBL" id="BAAAYR010000005">
    <property type="protein sequence ID" value="GAA3575615.1"/>
    <property type="molecule type" value="Genomic_DNA"/>
</dbReference>
<evidence type="ECO:0000256" key="8">
    <source>
        <dbReference type="SAM" id="MobiDB-lite"/>
    </source>
</evidence>
<evidence type="ECO:0000256" key="1">
    <source>
        <dbReference type="ARBA" id="ARBA00004651"/>
    </source>
</evidence>
<evidence type="ECO:0000256" key="5">
    <source>
        <dbReference type="ARBA" id="ARBA00022692"/>
    </source>
</evidence>
<dbReference type="Proteomes" id="UP001500767">
    <property type="component" value="Unassembled WGS sequence"/>
</dbReference>
<feature type="transmembrane region" description="Helical" evidence="9">
    <location>
        <begin position="73"/>
        <end position="93"/>
    </location>
</feature>
<proteinExistence type="inferred from homology"/>
<organism evidence="11 12">
    <name type="scientific">Microlunatus spumicola</name>
    <dbReference type="NCBI Taxonomy" id="81499"/>
    <lineage>
        <taxon>Bacteria</taxon>
        <taxon>Bacillati</taxon>
        <taxon>Actinomycetota</taxon>
        <taxon>Actinomycetes</taxon>
        <taxon>Propionibacteriales</taxon>
        <taxon>Propionibacteriaceae</taxon>
        <taxon>Microlunatus</taxon>
    </lineage>
</organism>
<evidence type="ECO:0000256" key="4">
    <source>
        <dbReference type="ARBA" id="ARBA00022475"/>
    </source>
</evidence>
<keyword evidence="7 9" id="KW-0472">Membrane</keyword>
<reference evidence="12" key="1">
    <citation type="journal article" date="2019" name="Int. J. Syst. Evol. Microbiol.">
        <title>The Global Catalogue of Microorganisms (GCM) 10K type strain sequencing project: providing services to taxonomists for standard genome sequencing and annotation.</title>
        <authorList>
            <consortium name="The Broad Institute Genomics Platform"/>
            <consortium name="The Broad Institute Genome Sequencing Center for Infectious Disease"/>
            <person name="Wu L."/>
            <person name="Ma J."/>
        </authorList>
    </citation>
    <scope>NUCLEOTIDE SEQUENCE [LARGE SCALE GENOMIC DNA]</scope>
    <source>
        <strain evidence="12">JCM 16540</strain>
    </source>
</reference>
<gene>
    <name evidence="11" type="primary">rarD</name>
    <name evidence="11" type="ORF">GCM10022197_35850</name>
</gene>
<evidence type="ECO:0000256" key="6">
    <source>
        <dbReference type="ARBA" id="ARBA00022989"/>
    </source>
</evidence>